<dbReference type="OrthoDB" id="37434at2"/>
<evidence type="ECO:0000313" key="1">
    <source>
        <dbReference type="EMBL" id="SHN64939.1"/>
    </source>
</evidence>
<organism evidence="1 2">
    <name type="scientific">Fervidobacterium gondwanense DSM 13020</name>
    <dbReference type="NCBI Taxonomy" id="1121883"/>
    <lineage>
        <taxon>Bacteria</taxon>
        <taxon>Thermotogati</taxon>
        <taxon>Thermotogota</taxon>
        <taxon>Thermotogae</taxon>
        <taxon>Thermotogales</taxon>
        <taxon>Fervidobacteriaceae</taxon>
        <taxon>Fervidobacterium</taxon>
    </lineage>
</organism>
<dbReference type="Proteomes" id="UP000184207">
    <property type="component" value="Unassembled WGS sequence"/>
</dbReference>
<proteinExistence type="predicted"/>
<name>A0A1M7T2M0_FERGO</name>
<protein>
    <submittedName>
        <fullName evidence="1">Uncharacterized protein</fullName>
    </submittedName>
</protein>
<dbReference type="STRING" id="1121883.SAMN02745226_01469"/>
<accession>A0A1M7T2M0</accession>
<dbReference type="AlphaFoldDB" id="A0A1M7T2M0"/>
<keyword evidence="2" id="KW-1185">Reference proteome</keyword>
<gene>
    <name evidence="1" type="ORF">SAMN02745226_01469</name>
</gene>
<reference evidence="2" key="1">
    <citation type="submission" date="2016-12" db="EMBL/GenBank/DDBJ databases">
        <authorList>
            <person name="Varghese N."/>
            <person name="Submissions S."/>
        </authorList>
    </citation>
    <scope>NUCLEOTIDE SEQUENCE [LARGE SCALE GENOMIC DNA]</scope>
    <source>
        <strain evidence="2">DSM 13020</strain>
    </source>
</reference>
<dbReference type="RefSeq" id="WP_072760004.1">
    <property type="nucleotide sequence ID" value="NZ_FRDJ01000008.1"/>
</dbReference>
<dbReference type="EMBL" id="FRDJ01000008">
    <property type="protein sequence ID" value="SHN64939.1"/>
    <property type="molecule type" value="Genomic_DNA"/>
</dbReference>
<sequence length="197" mass="22207">MVKVILNGIEKEFESGLFESFGELLKSVLPEGHVLKTLRINSKDIPVAFVDELKGARLDEELLIELETQDTMSFLKETLNDVLGYIKHVKTLLPQVASSILTGEEAGWKAIKDLAEGLSAMENLRNSTIQITKLSDNELALGTNKSDVTLILKELVEVLDRRDNFEISDVIENKIPDVLDYYIEYFSKVLETIEHVN</sequence>
<evidence type="ECO:0000313" key="2">
    <source>
        <dbReference type="Proteomes" id="UP000184207"/>
    </source>
</evidence>